<evidence type="ECO:0000256" key="1">
    <source>
        <dbReference type="ARBA" id="ARBA00008950"/>
    </source>
</evidence>
<gene>
    <name evidence="4" type="ORF">XE03_1879</name>
</gene>
<proteinExistence type="inferred from homology"/>
<dbReference type="AlphaFoldDB" id="A0A101HZW3"/>
<comment type="similarity">
    <text evidence="1 2">Belongs to the metallophosphoesterase superfamily. YfcE family.</text>
</comment>
<organism evidence="4 5">
    <name type="scientific">candidate division TA06 bacterium 34_109</name>
    <dbReference type="NCBI Taxonomy" id="1635277"/>
    <lineage>
        <taxon>Bacteria</taxon>
        <taxon>Bacteria division TA06</taxon>
    </lineage>
</organism>
<protein>
    <recommendedName>
        <fullName evidence="2">Phosphoesterase</fullName>
        <ecNumber evidence="2">3.1.4.-</ecNumber>
    </recommendedName>
</protein>
<sequence>MKIGIMADTHDNLTNIKKAVEIFNKEKIDLLLHAGDFVSPFTARELKNIECSFIGVFGNNDGDKPLLINRFQQIGPIYPEPYKTNLDGKKIIVFHKNEVITDLVKSQLYDIIIYGHTHQVEHYKEGRTTVINPGECGGWLTEKSTIALLKLPDLQVQFIDL</sequence>
<comment type="caution">
    <text evidence="4">The sequence shown here is derived from an EMBL/GenBank/DDBJ whole genome shotgun (WGS) entry which is preliminary data.</text>
</comment>
<dbReference type="InterPro" id="IPR024654">
    <property type="entry name" value="Calcineurin-like_PHP_lpxH"/>
</dbReference>
<dbReference type="GO" id="GO:0046872">
    <property type="term" value="F:metal ion binding"/>
    <property type="evidence" value="ECO:0007669"/>
    <property type="project" value="UniProtKB-KW"/>
</dbReference>
<dbReference type="Gene3D" id="3.60.21.10">
    <property type="match status" value="1"/>
</dbReference>
<accession>A0A101HZW3</accession>
<dbReference type="Pfam" id="PF12850">
    <property type="entry name" value="Metallophos_2"/>
    <property type="match status" value="1"/>
</dbReference>
<name>A0A101HZW3_UNCT6</name>
<evidence type="ECO:0000313" key="5">
    <source>
        <dbReference type="Proteomes" id="UP000053467"/>
    </source>
</evidence>
<dbReference type="CDD" id="cd00841">
    <property type="entry name" value="MPP_YfcE"/>
    <property type="match status" value="1"/>
</dbReference>
<feature type="domain" description="Calcineurin-like phosphoesterase" evidence="3">
    <location>
        <begin position="1"/>
        <end position="151"/>
    </location>
</feature>
<dbReference type="SUPFAM" id="SSF56300">
    <property type="entry name" value="Metallo-dependent phosphatases"/>
    <property type="match status" value="1"/>
</dbReference>
<dbReference type="InterPro" id="IPR000979">
    <property type="entry name" value="Phosphodiesterase_MJ0936/Vps29"/>
</dbReference>
<dbReference type="InterPro" id="IPR041802">
    <property type="entry name" value="MPP_YfcE"/>
</dbReference>
<dbReference type="EC" id="3.1.4.-" evidence="2"/>
<dbReference type="PANTHER" id="PTHR43165:SF1">
    <property type="entry name" value="PHOSPHODIESTERASE MJ0936"/>
    <property type="match status" value="1"/>
</dbReference>
<dbReference type="NCBIfam" id="TIGR00040">
    <property type="entry name" value="yfcE"/>
    <property type="match status" value="1"/>
</dbReference>
<evidence type="ECO:0000313" key="4">
    <source>
        <dbReference type="EMBL" id="KUK85829.1"/>
    </source>
</evidence>
<dbReference type="InterPro" id="IPR053193">
    <property type="entry name" value="MetalloPDE_YfcE-like"/>
</dbReference>
<reference evidence="5" key="1">
    <citation type="journal article" date="2015" name="MBio">
        <title>Genome-Resolved Metagenomic Analysis Reveals Roles for Candidate Phyla and Other Microbial Community Members in Biogeochemical Transformations in Oil Reservoirs.</title>
        <authorList>
            <person name="Hu P."/>
            <person name="Tom L."/>
            <person name="Singh A."/>
            <person name="Thomas B.C."/>
            <person name="Baker B.J."/>
            <person name="Piceno Y.M."/>
            <person name="Andersen G.L."/>
            <person name="Banfield J.F."/>
        </authorList>
    </citation>
    <scope>NUCLEOTIDE SEQUENCE [LARGE SCALE GENOMIC DNA]</scope>
</reference>
<keyword evidence="2" id="KW-0479">Metal-binding</keyword>
<dbReference type="EMBL" id="LGGX01000040">
    <property type="protein sequence ID" value="KUK85829.1"/>
    <property type="molecule type" value="Genomic_DNA"/>
</dbReference>
<dbReference type="Proteomes" id="UP000053467">
    <property type="component" value="Unassembled WGS sequence"/>
</dbReference>
<dbReference type="PANTHER" id="PTHR43165">
    <property type="entry name" value="METALLOPHOSPHOESTERASE"/>
    <property type="match status" value="1"/>
</dbReference>
<dbReference type="InterPro" id="IPR029052">
    <property type="entry name" value="Metallo-depent_PP-like"/>
</dbReference>
<evidence type="ECO:0000256" key="2">
    <source>
        <dbReference type="RuleBase" id="RU362039"/>
    </source>
</evidence>
<dbReference type="GO" id="GO:0016787">
    <property type="term" value="F:hydrolase activity"/>
    <property type="evidence" value="ECO:0007669"/>
    <property type="project" value="UniProtKB-UniRule"/>
</dbReference>
<evidence type="ECO:0000259" key="3">
    <source>
        <dbReference type="Pfam" id="PF12850"/>
    </source>
</evidence>
<comment type="cofactor">
    <cofactor evidence="2">
        <name>a divalent metal cation</name>
        <dbReference type="ChEBI" id="CHEBI:60240"/>
    </cofactor>
</comment>